<dbReference type="InterPro" id="IPR013325">
    <property type="entry name" value="RNA_pol_sigma_r2"/>
</dbReference>
<dbReference type="GO" id="GO:0006352">
    <property type="term" value="P:DNA-templated transcription initiation"/>
    <property type="evidence" value="ECO:0007669"/>
    <property type="project" value="InterPro"/>
</dbReference>
<keyword evidence="2" id="KW-1185">Reference proteome</keyword>
<gene>
    <name evidence="1" type="ORF">H3H32_11255</name>
</gene>
<dbReference type="GO" id="GO:0003700">
    <property type="term" value="F:DNA-binding transcription factor activity"/>
    <property type="evidence" value="ECO:0007669"/>
    <property type="project" value="InterPro"/>
</dbReference>
<sequence>MVNSISDPELLKLIAQQQDEIERNKAFDIFYIRHRPFLWNVLSRICREDSSDDEVKRAILQNTFYQVLIYAGSFQADSEGTPEVIERNVQGWLIVIARQEYQRLLSDRRYPPDDAINAFKIMKQASNSSSKVTYKEDLVQQALAKLSPRDRHILLTYYNYYEKGKGKQARNLPPDVLESLARQYNVKKDNLRKIIQRGNDAVKQHIENQLKADNRTLYIKRDEQ</sequence>
<accession>A0A7G5H2S7</accession>
<dbReference type="Gene3D" id="1.10.1740.10">
    <property type="match status" value="1"/>
</dbReference>
<reference evidence="1 2" key="1">
    <citation type="submission" date="2020-07" db="EMBL/GenBank/DDBJ databases">
        <title>Spirosoma foliorum sp. nov., isolated from the leaves on the Nejang mountain Korea, Republic of.</title>
        <authorList>
            <person name="Ho H."/>
            <person name="Lee Y.-J."/>
            <person name="Nurcahyanto D.-A."/>
            <person name="Kim S.-G."/>
        </authorList>
    </citation>
    <scope>NUCLEOTIDE SEQUENCE [LARGE SCALE GENOMIC DNA]</scope>
    <source>
        <strain evidence="1 2">PL0136</strain>
    </source>
</reference>
<dbReference type="AlphaFoldDB" id="A0A7G5H2S7"/>
<organism evidence="1 2">
    <name type="scientific">Spirosoma foliorum</name>
    <dbReference type="NCBI Taxonomy" id="2710596"/>
    <lineage>
        <taxon>Bacteria</taxon>
        <taxon>Pseudomonadati</taxon>
        <taxon>Bacteroidota</taxon>
        <taxon>Cytophagia</taxon>
        <taxon>Cytophagales</taxon>
        <taxon>Cytophagaceae</taxon>
        <taxon>Spirosoma</taxon>
    </lineage>
</organism>
<dbReference type="EMBL" id="CP059732">
    <property type="protein sequence ID" value="QMW05419.1"/>
    <property type="molecule type" value="Genomic_DNA"/>
</dbReference>
<name>A0A7G5H2S7_9BACT</name>
<protein>
    <submittedName>
        <fullName evidence="1">Sigma-70 family RNA polymerase sigma factor</fullName>
    </submittedName>
</protein>
<proteinExistence type="predicted"/>
<dbReference type="SUPFAM" id="SSF88946">
    <property type="entry name" value="Sigma2 domain of RNA polymerase sigma factors"/>
    <property type="match status" value="1"/>
</dbReference>
<dbReference type="KEGG" id="sfol:H3H32_11255"/>
<evidence type="ECO:0000313" key="2">
    <source>
        <dbReference type="Proteomes" id="UP000515369"/>
    </source>
</evidence>
<dbReference type="Proteomes" id="UP000515369">
    <property type="component" value="Chromosome"/>
</dbReference>
<dbReference type="RefSeq" id="WP_182462792.1">
    <property type="nucleotide sequence ID" value="NZ_CP059732.1"/>
</dbReference>
<evidence type="ECO:0000313" key="1">
    <source>
        <dbReference type="EMBL" id="QMW05419.1"/>
    </source>
</evidence>